<keyword evidence="2" id="KW-0732">Signal</keyword>
<dbReference type="EMBL" id="CP003153">
    <property type="protein sequence ID" value="AEV25244.1"/>
    <property type="molecule type" value="Genomic_DNA"/>
</dbReference>
<dbReference type="STRING" id="640081.Dsui_0838"/>
<organism evidence="3 4">
    <name type="scientific">Azospira oryzae (strain ATCC BAA-33 / DSM 13638 / PS)</name>
    <name type="common">Dechlorosoma suillum</name>
    <dbReference type="NCBI Taxonomy" id="640081"/>
    <lineage>
        <taxon>Bacteria</taxon>
        <taxon>Pseudomonadati</taxon>
        <taxon>Pseudomonadota</taxon>
        <taxon>Betaproteobacteria</taxon>
        <taxon>Rhodocyclales</taxon>
        <taxon>Rhodocyclaceae</taxon>
        <taxon>Azospira</taxon>
    </lineage>
</organism>
<dbReference type="Proteomes" id="UP000005633">
    <property type="component" value="Chromosome"/>
</dbReference>
<dbReference type="HOGENOM" id="CLU_051483_0_0_4"/>
<gene>
    <name evidence="3" type="ordered locus">Dsui_0838</name>
</gene>
<feature type="compositionally biased region" description="Gly residues" evidence="1">
    <location>
        <begin position="158"/>
        <end position="167"/>
    </location>
</feature>
<proteinExistence type="predicted"/>
<dbReference type="RefSeq" id="WP_014235945.1">
    <property type="nucleotide sequence ID" value="NC_016616.1"/>
</dbReference>
<dbReference type="eggNOG" id="ENOG502ZAP0">
    <property type="taxonomic scope" value="Bacteria"/>
</dbReference>
<evidence type="ECO:0000313" key="3">
    <source>
        <dbReference type="EMBL" id="AEV25244.1"/>
    </source>
</evidence>
<feature type="signal peptide" evidence="2">
    <location>
        <begin position="1"/>
        <end position="26"/>
    </location>
</feature>
<feature type="region of interest" description="Disordered" evidence="1">
    <location>
        <begin position="156"/>
        <end position="179"/>
    </location>
</feature>
<dbReference type="OrthoDB" id="5971789at2"/>
<reference evidence="3 4" key="1">
    <citation type="journal article" date="2012" name="J. Bacteriol.">
        <title>Complete genome sequence of the anaerobic perchlorate-reducing bacterium Azospira suillum strain PS.</title>
        <authorList>
            <person name="Byrne-Bailey K.G."/>
            <person name="Coates J.D."/>
        </authorList>
    </citation>
    <scope>NUCLEOTIDE SEQUENCE [LARGE SCALE GENOMIC DNA]</scope>
    <source>
        <strain evidence="4">ATCC BAA-33 / DSM 13638 / PS</strain>
    </source>
</reference>
<feature type="chain" id="PRO_5003513660" evidence="2">
    <location>
        <begin position="27"/>
        <end position="365"/>
    </location>
</feature>
<dbReference type="AlphaFoldDB" id="G8QHU3"/>
<name>G8QHU3_AZOOP</name>
<evidence type="ECO:0000313" key="4">
    <source>
        <dbReference type="Proteomes" id="UP000005633"/>
    </source>
</evidence>
<evidence type="ECO:0000256" key="2">
    <source>
        <dbReference type="SAM" id="SignalP"/>
    </source>
</evidence>
<dbReference type="KEGG" id="dsu:Dsui_0838"/>
<protein>
    <submittedName>
        <fullName evidence="3">Uncharacterized protein</fullName>
    </submittedName>
</protein>
<sequence length="365" mass="37558">MATRLSSLSPAVLVLSLGAAHLSAVAAPVSYEMNLRTLSGLGAGGMGGVMGMMFGSKPGTSRSMDLRLTNPADLPPDYSASHQVPETMGIGPLLPLKGERRSGGQGGGSDGEADGRVLIYWGCGPAVAKGQPEILDFRTMAGKVSPEVMAMARQGRSMGKGGPGAGVDGLPPRSLHWPAGDRDFKGLPDGASAVGEHVVKASFLTPDIRFTLGAAMDFLEPINLKAGNTNLRSAVSLSWDASTRVRGYDLNAVAANGDKEVVLWLAARNKSPMLPGSQRECTVPEGIFAKAEMAMVSAVAHGPSQGFAYPPQKPAEKKPLVWSAVVRVTGYDSLALGLEQAAGDAAVESAAPAGVGGLLKGIFGR</sequence>
<feature type="region of interest" description="Disordered" evidence="1">
    <location>
        <begin position="85"/>
        <end position="111"/>
    </location>
</feature>
<accession>G8QHU3</accession>
<evidence type="ECO:0000256" key="1">
    <source>
        <dbReference type="SAM" id="MobiDB-lite"/>
    </source>
</evidence>